<accession>G4A747</accession>
<dbReference type="Proteomes" id="UP000005508">
    <property type="component" value="Unassembled WGS sequence"/>
</dbReference>
<reference evidence="1 2" key="1">
    <citation type="submission" date="2010-10" db="EMBL/GenBank/DDBJ databases">
        <authorList>
            <person name="Chen C."/>
            <person name="Kittichotirat W."/>
            <person name="Asikainen S."/>
            <person name="Bumgarner R."/>
        </authorList>
    </citation>
    <scope>NUCLEOTIDE SEQUENCE [LARGE SCALE GENOMIC DNA]</scope>
    <source>
        <strain evidence="1 2">SC1083</strain>
    </source>
</reference>
<name>G4A747_AGGAC</name>
<gene>
    <name evidence="1" type="ORF">SC1083_0638</name>
</gene>
<protein>
    <submittedName>
        <fullName evidence="1">Uncharacterized protein</fullName>
    </submittedName>
</protein>
<evidence type="ECO:0000313" key="2">
    <source>
        <dbReference type="Proteomes" id="UP000005508"/>
    </source>
</evidence>
<organism evidence="1 2">
    <name type="scientific">Aggregatibacter actinomycetemcomitans serotype e str. SC1083</name>
    <dbReference type="NCBI Taxonomy" id="907488"/>
    <lineage>
        <taxon>Bacteria</taxon>
        <taxon>Pseudomonadati</taxon>
        <taxon>Pseudomonadota</taxon>
        <taxon>Gammaproteobacteria</taxon>
        <taxon>Pasteurellales</taxon>
        <taxon>Pasteurellaceae</taxon>
        <taxon>Aggregatibacter</taxon>
    </lineage>
</organism>
<evidence type="ECO:0000313" key="1">
    <source>
        <dbReference type="EMBL" id="EGY34251.1"/>
    </source>
</evidence>
<dbReference type="AlphaFoldDB" id="G4A747"/>
<proteinExistence type="predicted"/>
<sequence>MFLKTTALFIDFFADFFYATLKCGAFSCMIRLHSFSNLDESFS</sequence>
<comment type="caution">
    <text evidence="1">The sequence shown here is derived from an EMBL/GenBank/DDBJ whole genome shotgun (WGS) entry which is preliminary data.</text>
</comment>
<dbReference type="EMBL" id="AEJM01000016">
    <property type="protein sequence ID" value="EGY34251.1"/>
    <property type="molecule type" value="Genomic_DNA"/>
</dbReference>